<reference evidence="2" key="2">
    <citation type="submission" date="2025-09" db="UniProtKB">
        <authorList>
            <consortium name="Ensembl"/>
        </authorList>
    </citation>
    <scope>IDENTIFICATION</scope>
</reference>
<dbReference type="PROSITE" id="PS51220">
    <property type="entry name" value="NIDO"/>
    <property type="match status" value="2"/>
</dbReference>
<dbReference type="PANTHER" id="PTHR46160:SF9">
    <property type="entry name" value="PROTEIN PRY2-RELATED"/>
    <property type="match status" value="1"/>
</dbReference>
<reference evidence="2" key="1">
    <citation type="submission" date="2025-08" db="UniProtKB">
        <authorList>
            <consortium name="Ensembl"/>
        </authorList>
    </citation>
    <scope>IDENTIFICATION</scope>
</reference>
<proteinExistence type="predicted"/>
<evidence type="ECO:0000313" key="2">
    <source>
        <dbReference type="Ensembl" id="ENSSGRP00000020555.1"/>
    </source>
</evidence>
<dbReference type="InterPro" id="IPR003886">
    <property type="entry name" value="NIDO_dom"/>
</dbReference>
<dbReference type="InParanoid" id="A0A672L4V2"/>
<dbReference type="Pfam" id="PF06119">
    <property type="entry name" value="NIDO"/>
    <property type="match status" value="2"/>
</dbReference>
<accession>A0A672L4V2</accession>
<keyword evidence="3" id="KW-1185">Reference proteome</keyword>
<dbReference type="Ensembl" id="ENSSGRT00000022192.1">
    <property type="protein sequence ID" value="ENSSGRP00000020555.1"/>
    <property type="gene ID" value="ENSSGRG00000012369.1"/>
</dbReference>
<feature type="domain" description="NIDO" evidence="1">
    <location>
        <begin position="274"/>
        <end position="390"/>
    </location>
</feature>
<dbReference type="GO" id="GO:0007160">
    <property type="term" value="P:cell-matrix adhesion"/>
    <property type="evidence" value="ECO:0007669"/>
    <property type="project" value="InterPro"/>
</dbReference>
<dbReference type="PANTHER" id="PTHR46160">
    <property type="entry name" value="ALPHA-TECTORIN-RELATED"/>
    <property type="match status" value="1"/>
</dbReference>
<sequence>MYYHLQYTLNPISDDGSSQAISLQQPFKYFGSTYNHIFVNNNGHLTFTEPLYSYNPILKSDRDIIAPLWTDLDNRRGGSISYREDTSTAVLAQVTAAVKQYFPNIPFAATSAFVATWDSVPYYNGGGVVNFQVVLAYSVHRSFILINYGDVAATTQSWLAGYHTVDSVNSYTIPVKSAPELSSSSNINVNGHWAFHVDGSPNLPTNFLSSGDGEIMSRPAEDGSSDVIFLRQPFKYFGRTYNQIFVNNNGYLTFTEPLSAYTPFLDSARDIIAPLCTRLDNRHSGSISYSEDTSTAVLAQVTAAVNQYFPNIPFAATSAFVATWDSVPYHNGGGVVTFQVVLAYNVHRSFILIYYGDVAETEQPWQVSEVLLRCALPEWWRGKIELLFIN</sequence>
<dbReference type="AlphaFoldDB" id="A0A672L4V2"/>
<evidence type="ECO:0000313" key="3">
    <source>
        <dbReference type="Proteomes" id="UP000472262"/>
    </source>
</evidence>
<evidence type="ECO:0000259" key="1">
    <source>
        <dbReference type="PROSITE" id="PS51220"/>
    </source>
</evidence>
<feature type="domain" description="NIDO" evidence="1">
    <location>
        <begin position="67"/>
        <end position="200"/>
    </location>
</feature>
<organism evidence="2 3">
    <name type="scientific">Sinocyclocheilus grahami</name>
    <name type="common">Dianchi golden-line fish</name>
    <name type="synonym">Barbus grahami</name>
    <dbReference type="NCBI Taxonomy" id="75366"/>
    <lineage>
        <taxon>Eukaryota</taxon>
        <taxon>Metazoa</taxon>
        <taxon>Chordata</taxon>
        <taxon>Craniata</taxon>
        <taxon>Vertebrata</taxon>
        <taxon>Euteleostomi</taxon>
        <taxon>Actinopterygii</taxon>
        <taxon>Neopterygii</taxon>
        <taxon>Teleostei</taxon>
        <taxon>Ostariophysi</taxon>
        <taxon>Cypriniformes</taxon>
        <taxon>Cyprinidae</taxon>
        <taxon>Cyprininae</taxon>
        <taxon>Sinocyclocheilus</taxon>
    </lineage>
</organism>
<dbReference type="Proteomes" id="UP000472262">
    <property type="component" value="Unassembled WGS sequence"/>
</dbReference>
<dbReference type="SMART" id="SM00539">
    <property type="entry name" value="NIDO"/>
    <property type="match status" value="2"/>
</dbReference>
<dbReference type="InterPro" id="IPR052749">
    <property type="entry name" value="Alpha-tectorin"/>
</dbReference>
<name>A0A672L4V2_SINGR</name>
<protein>
    <recommendedName>
        <fullName evidence="1">NIDO domain-containing protein</fullName>
    </recommendedName>
</protein>